<dbReference type="Gramene" id="LPERR12G05410.1">
    <property type="protein sequence ID" value="LPERR12G05410.1"/>
    <property type="gene ID" value="LPERR12G05410"/>
</dbReference>
<feature type="region of interest" description="Disordered" evidence="1">
    <location>
        <begin position="119"/>
        <end position="148"/>
    </location>
</feature>
<sequence length="148" mass="16721">MPSCDAMMTMMTESILSTGYLRLVRFVSKVSMFGAESCQKESETRFVRCPMLAGTSPAMLVSERSRWVIWVSLSNPVIIGSCDMLKLLLERLRWLSEVRLKIAGSTLLACRWWPLKSSEVTRPSAPPQRTPSQRQQSVVATHDRKAVE</sequence>
<organism evidence="2 3">
    <name type="scientific">Leersia perrieri</name>
    <dbReference type="NCBI Taxonomy" id="77586"/>
    <lineage>
        <taxon>Eukaryota</taxon>
        <taxon>Viridiplantae</taxon>
        <taxon>Streptophyta</taxon>
        <taxon>Embryophyta</taxon>
        <taxon>Tracheophyta</taxon>
        <taxon>Spermatophyta</taxon>
        <taxon>Magnoliopsida</taxon>
        <taxon>Liliopsida</taxon>
        <taxon>Poales</taxon>
        <taxon>Poaceae</taxon>
        <taxon>BOP clade</taxon>
        <taxon>Oryzoideae</taxon>
        <taxon>Oryzeae</taxon>
        <taxon>Oryzinae</taxon>
        <taxon>Leersia</taxon>
    </lineage>
</organism>
<evidence type="ECO:0000313" key="3">
    <source>
        <dbReference type="Proteomes" id="UP000032180"/>
    </source>
</evidence>
<evidence type="ECO:0000256" key="1">
    <source>
        <dbReference type="SAM" id="MobiDB-lite"/>
    </source>
</evidence>
<dbReference type="EnsemblPlants" id="LPERR12G05410.1">
    <property type="protein sequence ID" value="LPERR12G05410.1"/>
    <property type="gene ID" value="LPERR12G05410"/>
</dbReference>
<dbReference type="Proteomes" id="UP000032180">
    <property type="component" value="Chromosome 12"/>
</dbReference>
<protein>
    <submittedName>
        <fullName evidence="2">Uncharacterized protein</fullName>
    </submittedName>
</protein>
<reference evidence="2" key="3">
    <citation type="submission" date="2015-04" db="UniProtKB">
        <authorList>
            <consortium name="EnsemblPlants"/>
        </authorList>
    </citation>
    <scope>IDENTIFICATION</scope>
</reference>
<proteinExistence type="predicted"/>
<accession>A0A0D9XXU3</accession>
<dbReference type="HOGENOM" id="CLU_147637_0_0_1"/>
<keyword evidence="3" id="KW-1185">Reference proteome</keyword>
<name>A0A0D9XXU3_9ORYZ</name>
<evidence type="ECO:0000313" key="2">
    <source>
        <dbReference type="EnsemblPlants" id="LPERR12G05410.1"/>
    </source>
</evidence>
<dbReference type="AlphaFoldDB" id="A0A0D9XXU3"/>
<reference evidence="2 3" key="1">
    <citation type="submission" date="2012-08" db="EMBL/GenBank/DDBJ databases">
        <title>Oryza genome evolution.</title>
        <authorList>
            <person name="Wing R.A."/>
        </authorList>
    </citation>
    <scope>NUCLEOTIDE SEQUENCE</scope>
</reference>
<reference evidence="3" key="2">
    <citation type="submission" date="2013-12" db="EMBL/GenBank/DDBJ databases">
        <authorList>
            <person name="Yu Y."/>
            <person name="Lee S."/>
            <person name="de Baynast K."/>
            <person name="Wissotski M."/>
            <person name="Liu L."/>
            <person name="Talag J."/>
            <person name="Goicoechea J."/>
            <person name="Angelova A."/>
            <person name="Jetty R."/>
            <person name="Kudrna D."/>
            <person name="Golser W."/>
            <person name="Rivera L."/>
            <person name="Zhang J."/>
            <person name="Wing R."/>
        </authorList>
    </citation>
    <scope>NUCLEOTIDE SEQUENCE</scope>
</reference>